<dbReference type="PANTHER" id="PTHR30151:SF20">
    <property type="entry name" value="ABC TRANSPORTER PERMEASE PROTEIN HI_0355-RELATED"/>
    <property type="match status" value="1"/>
</dbReference>
<evidence type="ECO:0000256" key="6">
    <source>
        <dbReference type="ARBA" id="ARBA00023136"/>
    </source>
</evidence>
<organism evidence="9 10">
    <name type="scientific">Micromonospora harpali</name>
    <dbReference type="NCBI Taxonomy" id="1490225"/>
    <lineage>
        <taxon>Bacteria</taxon>
        <taxon>Bacillati</taxon>
        <taxon>Actinomycetota</taxon>
        <taxon>Actinomycetes</taxon>
        <taxon>Micromonosporales</taxon>
        <taxon>Micromonosporaceae</taxon>
        <taxon>Micromonospora</taxon>
    </lineage>
</organism>
<dbReference type="RefSeq" id="WP_353901710.1">
    <property type="nucleotide sequence ID" value="NZ_CP158970.1"/>
</dbReference>
<sequence length="289" mass="30934">MSESSVPTRDRAAGQPAPPVVRYAVDPRAERPPGRLFRLLSSGAGSIVPVAVVLLLWQAGSMAGLIDKTFFPAPSECVRALVELVSSGELLPNVGITARRILLGFLLGVIPATLLGIAMGRSRWIRVLVDPLIAITYPIPVVAILPLLLVIFGTGGRPIVVLAGIISFFPAVVNAMSGVLQVDERLILMARNLGAGRQQILWKIILPGALPSIFAGIRLAAGLALLGTIAGEFLAASDGIGSMTWRYWQIYQIDNMYATLAVIAAMGFLLTTVTLRVQRRFFGWTEGQK</sequence>
<gene>
    <name evidence="9" type="ORF">ACFPZ4_26930</name>
</gene>
<feature type="transmembrane region" description="Helical" evidence="7">
    <location>
        <begin position="101"/>
        <end position="120"/>
    </location>
</feature>
<dbReference type="CDD" id="cd06261">
    <property type="entry name" value="TM_PBP2"/>
    <property type="match status" value="1"/>
</dbReference>
<feature type="transmembrane region" description="Helical" evidence="7">
    <location>
        <begin position="132"/>
        <end position="153"/>
    </location>
</feature>
<evidence type="ECO:0000256" key="1">
    <source>
        <dbReference type="ARBA" id="ARBA00004651"/>
    </source>
</evidence>
<dbReference type="Gene3D" id="1.10.3720.10">
    <property type="entry name" value="MetI-like"/>
    <property type="match status" value="1"/>
</dbReference>
<name>A0ABW1HVY8_9ACTN</name>
<accession>A0ABW1HVY8</accession>
<comment type="subcellular location">
    <subcellularLocation>
        <location evidence="1 7">Cell membrane</location>
        <topology evidence="1 7">Multi-pass membrane protein</topology>
    </subcellularLocation>
</comment>
<feature type="transmembrane region" description="Helical" evidence="7">
    <location>
        <begin position="36"/>
        <end position="57"/>
    </location>
</feature>
<comment type="similarity">
    <text evidence="7">Belongs to the binding-protein-dependent transport system permease family.</text>
</comment>
<dbReference type="EMBL" id="JBHSQQ010000259">
    <property type="protein sequence ID" value="MFC5945095.1"/>
    <property type="molecule type" value="Genomic_DNA"/>
</dbReference>
<evidence type="ECO:0000256" key="5">
    <source>
        <dbReference type="ARBA" id="ARBA00022989"/>
    </source>
</evidence>
<dbReference type="PANTHER" id="PTHR30151">
    <property type="entry name" value="ALKANE SULFONATE ABC TRANSPORTER-RELATED, MEMBRANE SUBUNIT"/>
    <property type="match status" value="1"/>
</dbReference>
<comment type="caution">
    <text evidence="9">The sequence shown here is derived from an EMBL/GenBank/DDBJ whole genome shotgun (WGS) entry which is preliminary data.</text>
</comment>
<dbReference type="Pfam" id="PF00528">
    <property type="entry name" value="BPD_transp_1"/>
    <property type="match status" value="1"/>
</dbReference>
<reference evidence="10" key="1">
    <citation type="journal article" date="2019" name="Int. J. Syst. Evol. Microbiol.">
        <title>The Global Catalogue of Microorganisms (GCM) 10K type strain sequencing project: providing services to taxonomists for standard genome sequencing and annotation.</title>
        <authorList>
            <consortium name="The Broad Institute Genomics Platform"/>
            <consortium name="The Broad Institute Genome Sequencing Center for Infectious Disease"/>
            <person name="Wu L."/>
            <person name="Ma J."/>
        </authorList>
    </citation>
    <scope>NUCLEOTIDE SEQUENCE [LARGE SCALE GENOMIC DNA]</scope>
    <source>
        <strain evidence="10">CGMCC 4.7173</strain>
    </source>
</reference>
<evidence type="ECO:0000256" key="3">
    <source>
        <dbReference type="ARBA" id="ARBA00022475"/>
    </source>
</evidence>
<dbReference type="InterPro" id="IPR000515">
    <property type="entry name" value="MetI-like"/>
</dbReference>
<keyword evidence="10" id="KW-1185">Reference proteome</keyword>
<evidence type="ECO:0000259" key="8">
    <source>
        <dbReference type="PROSITE" id="PS50928"/>
    </source>
</evidence>
<keyword evidence="3" id="KW-1003">Cell membrane</keyword>
<evidence type="ECO:0000256" key="7">
    <source>
        <dbReference type="RuleBase" id="RU363032"/>
    </source>
</evidence>
<proteinExistence type="inferred from homology"/>
<evidence type="ECO:0000256" key="4">
    <source>
        <dbReference type="ARBA" id="ARBA00022692"/>
    </source>
</evidence>
<keyword evidence="6 7" id="KW-0472">Membrane</keyword>
<evidence type="ECO:0000313" key="9">
    <source>
        <dbReference type="EMBL" id="MFC5945095.1"/>
    </source>
</evidence>
<dbReference type="InterPro" id="IPR035906">
    <property type="entry name" value="MetI-like_sf"/>
</dbReference>
<keyword evidence="2 7" id="KW-0813">Transport</keyword>
<dbReference type="Proteomes" id="UP001596207">
    <property type="component" value="Unassembled WGS sequence"/>
</dbReference>
<keyword evidence="5 7" id="KW-1133">Transmembrane helix</keyword>
<evidence type="ECO:0000313" key="10">
    <source>
        <dbReference type="Proteomes" id="UP001596207"/>
    </source>
</evidence>
<dbReference type="SUPFAM" id="SSF161098">
    <property type="entry name" value="MetI-like"/>
    <property type="match status" value="1"/>
</dbReference>
<feature type="transmembrane region" description="Helical" evidence="7">
    <location>
        <begin position="159"/>
        <end position="180"/>
    </location>
</feature>
<protein>
    <submittedName>
        <fullName evidence="9">ABC transporter permease</fullName>
    </submittedName>
</protein>
<evidence type="ECO:0000256" key="2">
    <source>
        <dbReference type="ARBA" id="ARBA00022448"/>
    </source>
</evidence>
<feature type="transmembrane region" description="Helical" evidence="7">
    <location>
        <begin position="256"/>
        <end position="275"/>
    </location>
</feature>
<dbReference type="PROSITE" id="PS50928">
    <property type="entry name" value="ABC_TM1"/>
    <property type="match status" value="1"/>
</dbReference>
<feature type="domain" description="ABC transmembrane type-1" evidence="8">
    <location>
        <begin position="90"/>
        <end position="278"/>
    </location>
</feature>
<keyword evidence="4 7" id="KW-0812">Transmembrane</keyword>
<feature type="transmembrane region" description="Helical" evidence="7">
    <location>
        <begin position="200"/>
        <end position="226"/>
    </location>
</feature>